<accession>A0ABT7VR37</accession>
<dbReference type="Proteomes" id="UP001171945">
    <property type="component" value="Unassembled WGS sequence"/>
</dbReference>
<dbReference type="SUPFAM" id="SSF49384">
    <property type="entry name" value="Carbohydrate-binding domain"/>
    <property type="match status" value="2"/>
</dbReference>
<dbReference type="SUPFAM" id="SSF75011">
    <property type="entry name" value="3-carboxy-cis,cis-mucoante lactonizing enzyme"/>
    <property type="match status" value="1"/>
</dbReference>
<name>A0ABT7VR37_9GAMM</name>
<evidence type="ECO:0000313" key="3">
    <source>
        <dbReference type="Proteomes" id="UP001171945"/>
    </source>
</evidence>
<sequence>MTLTLCKNRFWLFITLFLLTFFSMVSAHEQGSDNYTMPKDVLSNGGDKSNSSNYQMVATVGQNATIKGTANGKVLYSGFHHPANTSLTPFLVKLVAVIDPSPVCKGEDFEVTFQVAPVESQPVDGIQVYLDFEPDKMQINSIASSGVLDFTLMEEFDNATGYINFAAGSWENAPPTGNFELVTINFTALEESEETLLQVDPDQSSSTFGGEYLPQEADDTPVTIEECNQLGCKVALQGRASPPDPSWETELKIYAEGNIYTINTDNEGHCQLPKELSEGDYSLCVKNSHTLANRIGPPVAVNGDDMIDFGTLLEGDVNDDNKVFMDDFTLLLQSKDKCQGASGYNANANLNADNCVNTDDALLLKANYFKPKGNEEPSICEWDNSVTPSVLRSGVRDGGGTVTLRTAPIPSGLIAGTTFDVVVQVQANKQLAEGAAAYLNFDPEQLQVNHLTVGNTFDFVLQNEFDNTQGHINFAAGVWDNEVPKGLFTLVTINMTVLQVGGEETLSFNTTAPRQTEASSGGKSVISEQRGEVVIIAPASCQLYAVHDEKRNDSQFFTMRFDDLTISALGPLYKGHDIEALAIHPETNMIYAASGDNVTNGKPGHFYRVDGENGDIYPVGSTLFDEIEDLTFSPDGILYAWAKGDGLITIDDLTTGEGTLVLPYSKPLIEGLTLKKNEGNVFFGAVGTDLWQYDLVAKTLEVICPDKLLGETEALEIMPDGLLKPDGLLLIGTHNVPFGLHAFNPETCEVIEADKTLSNQYNDVEGIAVPVEACGK</sequence>
<dbReference type="InterPro" id="IPR036439">
    <property type="entry name" value="Dockerin_dom_sf"/>
</dbReference>
<dbReference type="Gene3D" id="2.60.40.680">
    <property type="match status" value="2"/>
</dbReference>
<comment type="caution">
    <text evidence="2">The sequence shown here is derived from an EMBL/GenBank/DDBJ whole genome shotgun (WGS) entry which is preliminary data.</text>
</comment>
<dbReference type="InterPro" id="IPR008965">
    <property type="entry name" value="CBM2/CBM3_carb-bd_dom_sf"/>
</dbReference>
<gene>
    <name evidence="2" type="ORF">QUF54_02030</name>
</gene>
<dbReference type="Gene3D" id="2.60.40.4130">
    <property type="match status" value="1"/>
</dbReference>
<evidence type="ECO:0000313" key="2">
    <source>
        <dbReference type="EMBL" id="MDM8562110.1"/>
    </source>
</evidence>
<feature type="chain" id="PRO_5045880502" evidence="1">
    <location>
        <begin position="28"/>
        <end position="776"/>
    </location>
</feature>
<dbReference type="EMBL" id="JAUCGM010000061">
    <property type="protein sequence ID" value="MDM8562110.1"/>
    <property type="molecule type" value="Genomic_DNA"/>
</dbReference>
<reference evidence="2" key="1">
    <citation type="submission" date="2023-06" db="EMBL/GenBank/DDBJ databases">
        <title>Uncultivated large filamentous bacteria from sulfidic sediments reveal new species and different genomic features in energy metabolism and defense.</title>
        <authorList>
            <person name="Fonseca A."/>
        </authorList>
    </citation>
    <scope>NUCLEOTIDE SEQUENCE</scope>
    <source>
        <strain evidence="2">HSG4</strain>
    </source>
</reference>
<dbReference type="CDD" id="cd08547">
    <property type="entry name" value="Type_II_cohesin"/>
    <property type="match status" value="1"/>
</dbReference>
<keyword evidence="1" id="KW-0732">Signal</keyword>
<proteinExistence type="predicted"/>
<evidence type="ECO:0000256" key="1">
    <source>
        <dbReference type="SAM" id="SignalP"/>
    </source>
</evidence>
<feature type="signal peptide" evidence="1">
    <location>
        <begin position="1"/>
        <end position="27"/>
    </location>
</feature>
<protein>
    <submittedName>
        <fullName evidence="2">Cohesin domain-containing protein</fullName>
    </submittedName>
</protein>
<keyword evidence="3" id="KW-1185">Reference proteome</keyword>
<organism evidence="2 3">
    <name type="scientific">Candidatus Marithioploca araucensis</name>
    <dbReference type="NCBI Taxonomy" id="70273"/>
    <lineage>
        <taxon>Bacteria</taxon>
        <taxon>Pseudomonadati</taxon>
        <taxon>Pseudomonadota</taxon>
        <taxon>Gammaproteobacteria</taxon>
        <taxon>Thiotrichales</taxon>
        <taxon>Thiotrichaceae</taxon>
        <taxon>Candidatus Marithioploca</taxon>
    </lineage>
</organism>
<dbReference type="SUPFAM" id="SSF63446">
    <property type="entry name" value="Type I dockerin domain"/>
    <property type="match status" value="1"/>
</dbReference>